<comment type="caution">
    <text evidence="10">The sequence shown here is derived from an EMBL/GenBank/DDBJ whole genome shotgun (WGS) entry which is preliminary data.</text>
</comment>
<feature type="binding site" evidence="8">
    <location>
        <position position="13"/>
    </location>
    <ligand>
        <name>substrate</name>
    </ligand>
</feature>
<comment type="caution">
    <text evidence="8">Lacks conserved residue(s) required for the propagation of feature annotation.</text>
</comment>
<feature type="active site" description="Proton acceptor" evidence="8">
    <location>
        <position position="198"/>
    </location>
</feature>
<feature type="binding site" evidence="8">
    <location>
        <position position="170"/>
    </location>
    <ligand>
        <name>substrate</name>
    </ligand>
</feature>
<dbReference type="PROSITE" id="PS01326">
    <property type="entry name" value="DAP_EPIMERASE"/>
    <property type="match status" value="1"/>
</dbReference>
<accession>A0A255ZUT9</accession>
<evidence type="ECO:0000256" key="6">
    <source>
        <dbReference type="ARBA" id="ARBA00023235"/>
    </source>
</evidence>
<dbReference type="PANTHER" id="PTHR31689:SF0">
    <property type="entry name" value="DIAMINOPIMELATE EPIMERASE"/>
    <property type="match status" value="1"/>
</dbReference>
<dbReference type="EC" id="5.1.1.7" evidence="3 8"/>
<keyword evidence="8" id="KW-0963">Cytoplasm</keyword>
<feature type="site" description="Could be important to modulate the pK values of the two catalytic cysteine residues" evidence="8">
    <location>
        <position position="138"/>
    </location>
</feature>
<gene>
    <name evidence="8" type="primary">dapF</name>
    <name evidence="10" type="ORF">CHX27_06610</name>
</gene>
<evidence type="ECO:0000256" key="2">
    <source>
        <dbReference type="ARBA" id="ARBA00010219"/>
    </source>
</evidence>
<feature type="site" description="Could be important to modulate the pK values of the two catalytic cysteine residues" evidence="8">
    <location>
        <position position="188"/>
    </location>
</feature>
<evidence type="ECO:0000256" key="3">
    <source>
        <dbReference type="ARBA" id="ARBA00013080"/>
    </source>
</evidence>
<proteinExistence type="inferred from homology"/>
<dbReference type="Gene3D" id="3.10.310.10">
    <property type="entry name" value="Diaminopimelate Epimerase, Chain A, domain 1"/>
    <property type="match status" value="2"/>
</dbReference>
<protein>
    <recommendedName>
        <fullName evidence="3 8">Diaminopimelate epimerase</fullName>
        <shortName evidence="8">DAP epimerase</shortName>
        <ecNumber evidence="3 8">5.1.1.7</ecNumber>
    </recommendedName>
    <alternativeName>
        <fullName evidence="8">PLP-independent amino acid racemase</fullName>
    </alternativeName>
</protein>
<feature type="active site" evidence="9">
    <location>
        <position position="74"/>
    </location>
</feature>
<comment type="function">
    <text evidence="8">Catalyzes the stereoinversion of LL-2,6-diaminopimelate (L,L-DAP) to meso-diaminopimelate (meso-DAP), a precursor of L-lysine and an essential component of the bacterial peptidoglycan.</text>
</comment>
<dbReference type="PANTHER" id="PTHR31689">
    <property type="entry name" value="DIAMINOPIMELATE EPIMERASE, CHLOROPLASTIC"/>
    <property type="match status" value="1"/>
</dbReference>
<feature type="active site" description="Proton donor" evidence="8">
    <location>
        <position position="74"/>
    </location>
</feature>
<dbReference type="NCBIfam" id="TIGR00652">
    <property type="entry name" value="DapF"/>
    <property type="match status" value="1"/>
</dbReference>
<keyword evidence="5 8" id="KW-0457">Lysine biosynthesis</keyword>
<keyword evidence="6 8" id="KW-0413">Isomerase</keyword>
<keyword evidence="11" id="KW-1185">Reference proteome</keyword>
<feature type="binding site" evidence="8">
    <location>
        <begin position="75"/>
        <end position="76"/>
    </location>
    <ligand>
        <name>substrate</name>
    </ligand>
</feature>
<dbReference type="Proteomes" id="UP000216035">
    <property type="component" value="Unassembled WGS sequence"/>
</dbReference>
<dbReference type="HAMAP" id="MF_00197">
    <property type="entry name" value="DAP_epimerase"/>
    <property type="match status" value="1"/>
</dbReference>
<dbReference type="InterPro" id="IPR001653">
    <property type="entry name" value="DAP_epimerase_DapF"/>
</dbReference>
<evidence type="ECO:0000256" key="8">
    <source>
        <dbReference type="HAMAP-Rule" id="MF_00197"/>
    </source>
</evidence>
<dbReference type="OrthoDB" id="9805408at2"/>
<evidence type="ECO:0000256" key="9">
    <source>
        <dbReference type="PROSITE-ProRule" id="PRU10125"/>
    </source>
</evidence>
<feature type="binding site" evidence="8">
    <location>
        <begin position="188"/>
        <end position="189"/>
    </location>
    <ligand>
        <name>substrate</name>
    </ligand>
</feature>
<comment type="subcellular location">
    <subcellularLocation>
        <location evidence="8">Cytoplasm</location>
    </subcellularLocation>
</comment>
<keyword evidence="4 8" id="KW-0028">Amino-acid biosynthesis</keyword>
<evidence type="ECO:0000256" key="4">
    <source>
        <dbReference type="ARBA" id="ARBA00022605"/>
    </source>
</evidence>
<comment type="catalytic activity">
    <reaction evidence="7 8">
        <text>(2S,6S)-2,6-diaminopimelate = meso-2,6-diaminopimelate</text>
        <dbReference type="Rhea" id="RHEA:15393"/>
        <dbReference type="ChEBI" id="CHEBI:57609"/>
        <dbReference type="ChEBI" id="CHEBI:57791"/>
        <dbReference type="EC" id="5.1.1.7"/>
    </reaction>
</comment>
<feature type="binding site" evidence="8">
    <location>
        <position position="65"/>
    </location>
    <ligand>
        <name>substrate</name>
    </ligand>
</feature>
<dbReference type="GO" id="GO:0008837">
    <property type="term" value="F:diaminopimelate epimerase activity"/>
    <property type="evidence" value="ECO:0007669"/>
    <property type="project" value="UniProtKB-UniRule"/>
</dbReference>
<evidence type="ECO:0000313" key="10">
    <source>
        <dbReference type="EMBL" id="OYQ45196.1"/>
    </source>
</evidence>
<dbReference type="GO" id="GO:0009089">
    <property type="term" value="P:lysine biosynthetic process via diaminopimelate"/>
    <property type="evidence" value="ECO:0007669"/>
    <property type="project" value="UniProtKB-UniRule"/>
</dbReference>
<comment type="similarity">
    <text evidence="2 8">Belongs to the diaminopimelate epimerase family.</text>
</comment>
<reference evidence="10 11" key="1">
    <citation type="submission" date="2017-07" db="EMBL/GenBank/DDBJ databases">
        <title>Flavobacterium cyanobacteriorum sp. nov., isolated from cyanobacterial aggregates in a eutrophic lake.</title>
        <authorList>
            <person name="Cai H."/>
        </authorList>
    </citation>
    <scope>NUCLEOTIDE SEQUENCE [LARGE SCALE GENOMIC DNA]</scope>
    <source>
        <strain evidence="10 11">TH167</strain>
    </source>
</reference>
<dbReference type="EMBL" id="NOXX01000185">
    <property type="protein sequence ID" value="OYQ45196.1"/>
    <property type="molecule type" value="Genomic_DNA"/>
</dbReference>
<feature type="binding site" evidence="8">
    <location>
        <begin position="199"/>
        <end position="200"/>
    </location>
    <ligand>
        <name>substrate</name>
    </ligand>
</feature>
<dbReference type="UniPathway" id="UPA00034">
    <property type="reaction ID" value="UER00025"/>
</dbReference>
<evidence type="ECO:0000256" key="1">
    <source>
        <dbReference type="ARBA" id="ARBA00005196"/>
    </source>
</evidence>
<comment type="pathway">
    <text evidence="1 8">Amino-acid biosynthesis; L-lysine biosynthesis via DAP pathway; DL-2,6-diaminopimelate from LL-2,6-diaminopimelate: step 1/1.</text>
</comment>
<name>A0A255ZUT9_9FLAO</name>
<evidence type="ECO:0000313" key="11">
    <source>
        <dbReference type="Proteomes" id="UP000216035"/>
    </source>
</evidence>
<dbReference type="Pfam" id="PF01678">
    <property type="entry name" value="DAP_epimerase"/>
    <property type="match status" value="2"/>
</dbReference>
<dbReference type="AlphaFoldDB" id="A0A255ZUT9"/>
<evidence type="ECO:0000256" key="5">
    <source>
        <dbReference type="ARBA" id="ARBA00023154"/>
    </source>
</evidence>
<dbReference type="RefSeq" id="WP_094485974.1">
    <property type="nucleotide sequence ID" value="NZ_NOXX01000185.1"/>
</dbReference>
<organism evidence="10 11">
    <name type="scientific">Flavobacterium aurantiibacter</name>
    <dbReference type="NCBI Taxonomy" id="2023067"/>
    <lineage>
        <taxon>Bacteria</taxon>
        <taxon>Pseudomonadati</taxon>
        <taxon>Bacteroidota</taxon>
        <taxon>Flavobacteriia</taxon>
        <taxon>Flavobacteriales</taxon>
        <taxon>Flavobacteriaceae</taxon>
        <taxon>Flavobacterium</taxon>
    </lineage>
</organism>
<dbReference type="SUPFAM" id="SSF54506">
    <property type="entry name" value="Diaminopimelate epimerase-like"/>
    <property type="match status" value="2"/>
</dbReference>
<evidence type="ECO:0000256" key="7">
    <source>
        <dbReference type="ARBA" id="ARBA00051712"/>
    </source>
</evidence>
<dbReference type="GO" id="GO:0005829">
    <property type="term" value="C:cytosol"/>
    <property type="evidence" value="ECO:0007669"/>
    <property type="project" value="TreeGrafter"/>
</dbReference>
<dbReference type="InterPro" id="IPR018510">
    <property type="entry name" value="DAP_epimerase_AS"/>
</dbReference>
<comment type="subunit">
    <text evidence="8">Homodimer.</text>
</comment>
<sequence length="259" mass="27704">MKIHFYKYQGAGNDFVMIDNRSGSFPTTNHKLVQQLCDRRFGIGADGLIALEPSENTDFKMLYYNSDGNFGSMCGNGGRCAVAFAAKLGIVEKQTTFEASDGLHTAKISDGTVSLSMHDVTEIKKLDTGLFLNTGSPHLVLVVDDVETVDVASLGAQFRNDPIFAPGGTNVNFVQIVDGSTLKMRTFERGVEAETLACGTGATAAALALFYEKKLLSNRVNLHVAGGTLAVHFSFDGRAFTAVELIGPATEVYSGTVDL</sequence>